<dbReference type="EMBL" id="BLKI01000128">
    <property type="protein sequence ID" value="GFF93953.1"/>
    <property type="molecule type" value="Genomic_DNA"/>
</dbReference>
<organism evidence="2 3">
    <name type="scientific">Aspergillus lentulus</name>
    <dbReference type="NCBI Taxonomy" id="293939"/>
    <lineage>
        <taxon>Eukaryota</taxon>
        <taxon>Fungi</taxon>
        <taxon>Dikarya</taxon>
        <taxon>Ascomycota</taxon>
        <taxon>Pezizomycotina</taxon>
        <taxon>Eurotiomycetes</taxon>
        <taxon>Eurotiomycetidae</taxon>
        <taxon>Eurotiales</taxon>
        <taxon>Aspergillaceae</taxon>
        <taxon>Aspergillus</taxon>
        <taxon>Aspergillus subgen. Fumigati</taxon>
    </lineage>
</organism>
<comment type="caution">
    <text evidence="2">The sequence shown here is derived from an EMBL/GenBank/DDBJ whole genome shotgun (WGS) entry which is preliminary data.</text>
</comment>
<evidence type="ECO:0000259" key="1">
    <source>
        <dbReference type="Pfam" id="PF12770"/>
    </source>
</evidence>
<dbReference type="Pfam" id="PF12770">
    <property type="entry name" value="CHAT"/>
    <property type="match status" value="1"/>
</dbReference>
<reference evidence="2 3" key="1">
    <citation type="submission" date="2020-01" db="EMBL/GenBank/DDBJ databases">
        <title>Draft genome sequence of Aspergillus lentulus IFM 60648.</title>
        <authorList>
            <person name="Takahashi H."/>
            <person name="Yaguchi T."/>
        </authorList>
    </citation>
    <scope>NUCLEOTIDE SEQUENCE [LARGE SCALE GENOMIC DNA]</scope>
    <source>
        <strain evidence="2 3">IFM 60648</strain>
    </source>
</reference>
<evidence type="ECO:0000313" key="2">
    <source>
        <dbReference type="EMBL" id="GFF93953.1"/>
    </source>
</evidence>
<name>A0ABQ1B540_ASPLE</name>
<keyword evidence="3" id="KW-1185">Reference proteome</keyword>
<feature type="domain" description="CHAT" evidence="1">
    <location>
        <begin position="527"/>
        <end position="845"/>
    </location>
</feature>
<protein>
    <recommendedName>
        <fullName evidence="1">CHAT domain-containing protein</fullName>
    </recommendedName>
</protein>
<dbReference type="InterPro" id="IPR024983">
    <property type="entry name" value="CHAT_dom"/>
</dbReference>
<sequence length="854" mass="96145">MYNLAALKIMVDKAVGMVDTVHEYYNTMAKITPDTDTGKTNQICIQTNKFNILSLFNKSVSAMYMRLEEPQLAHEWQSKFARIMKNNEIFRKGKEGLQGVQDFQSFMSPLYSNTESLEDFWERRAAEDAMADKCRHAKLEFQEWISKGEIGEAETVCRRFMDETETAQSSVAGDRYRLAFCGSVGDQTSARIILDSMDDNALFQGNLEDYQQGIEVKTTFPVVADTALMFCLQSQDEEQAYRVVQIIQQIAPTFYDTMNDNAIDYSFRLSYYGATMLSNSHFKVAFRRLLKARQLIELQRQQTTDIDARAGTFSPWMGEVYFNLSRACLKCADARVPLLVLRKYSHGHPDDISWEEHAVLFLEESRARVVLEALKMQFSCEQDEHSSSAPLSELIHAHRLLRALLALKHPTPEQEKEISELQSHLSNMEASEASSTASSFIHMANPAVAPRLLYQSIDENAVVIEATFSNHGSIISAITSNGIQKIYQDSTRNVDIRKPVMRIMKIIREMTGYLGNEEEHRKKMFKEFSQQISALLVEPFKETLKQKKHIIFSTSDPLTAFPFSALILEGQFLMARFGVSQIPSLTVLHHVSQREARSAAPTISVFARSPSAGSFCTVGDKQQANLHLAGIEAVSIAKTFSTWPVDATNVTRAEFCKYIEGNSSILHIGTHGDINYRNPLLSSISIGEDFRVLNMSTMKINANLLIFAACLSSLGRATTGSEVLGFSHVVLSSGCQAYIGTLSKVSNFASMLLMTLFYQALKKAPWMPLAYVLRQAQIEIGQFDVEHAARYLNQLTQTSPSSNGDSRGPEDFVPDAEFTILAKKMILDQLDWSSPFFWAPFVLMGHGNFRFETQ</sequence>
<accession>A0ABQ1B540</accession>
<dbReference type="Proteomes" id="UP000465220">
    <property type="component" value="Unassembled WGS sequence"/>
</dbReference>
<evidence type="ECO:0000313" key="3">
    <source>
        <dbReference type="Proteomes" id="UP000465220"/>
    </source>
</evidence>
<proteinExistence type="predicted"/>
<gene>
    <name evidence="2" type="ORF">IFM60648_10256</name>
</gene>